<accession>A0ABZ2QSU4</accession>
<name>A0ABZ2QSU4_9ACTN</name>
<evidence type="ECO:0000259" key="1">
    <source>
        <dbReference type="Pfam" id="PF05685"/>
    </source>
</evidence>
<sequence>MQTEEMRRFEELDAAFPDYHAEMIDGEVYLSTVVTSAHGQMVIAIAAQLSAQWCVMTEVDTVYDGWHGKTLLRPDVSVADPSYRGTQLKQFPADEVVLTVEVVSESNPENDTDKKVKKYAQAGIPYYLIVNPVEGKCLLYSLPEGEHYRASLETDFGKPVPIGEPFALALDTTALYTY</sequence>
<dbReference type="InterPro" id="IPR011335">
    <property type="entry name" value="Restrct_endonuc-II-like"/>
</dbReference>
<dbReference type="SUPFAM" id="SSF52980">
    <property type="entry name" value="Restriction endonuclease-like"/>
    <property type="match status" value="1"/>
</dbReference>
<keyword evidence="2" id="KW-0540">Nuclease</keyword>
<protein>
    <submittedName>
        <fullName evidence="2">Uma2 family endonuclease</fullName>
    </submittedName>
</protein>
<dbReference type="GO" id="GO:0004519">
    <property type="term" value="F:endonuclease activity"/>
    <property type="evidence" value="ECO:0007669"/>
    <property type="project" value="UniProtKB-KW"/>
</dbReference>
<dbReference type="InterPro" id="IPR008538">
    <property type="entry name" value="Uma2"/>
</dbReference>
<keyword evidence="2" id="KW-0255">Endonuclease</keyword>
<evidence type="ECO:0000313" key="3">
    <source>
        <dbReference type="Proteomes" id="UP001626628"/>
    </source>
</evidence>
<dbReference type="Pfam" id="PF05685">
    <property type="entry name" value="Uma2"/>
    <property type="match status" value="1"/>
</dbReference>
<keyword evidence="2" id="KW-0378">Hydrolase</keyword>
<dbReference type="Gene3D" id="3.90.1570.10">
    <property type="entry name" value="tt1808, chain A"/>
    <property type="match status" value="1"/>
</dbReference>
<dbReference type="CDD" id="cd06260">
    <property type="entry name" value="DUF820-like"/>
    <property type="match status" value="1"/>
</dbReference>
<evidence type="ECO:0000313" key="2">
    <source>
        <dbReference type="EMBL" id="WXK79634.1"/>
    </source>
</evidence>
<dbReference type="EMBL" id="CP147982">
    <property type="protein sequence ID" value="WXK79634.1"/>
    <property type="molecule type" value="Genomic_DNA"/>
</dbReference>
<gene>
    <name evidence="2" type="ORF">WAB15_28545</name>
</gene>
<organism evidence="2 3">
    <name type="scientific">Streptomyces sirii</name>
    <dbReference type="NCBI Taxonomy" id="3127701"/>
    <lineage>
        <taxon>Bacteria</taxon>
        <taxon>Bacillati</taxon>
        <taxon>Actinomycetota</taxon>
        <taxon>Actinomycetes</taxon>
        <taxon>Kitasatosporales</taxon>
        <taxon>Streptomycetaceae</taxon>
        <taxon>Streptomyces</taxon>
    </lineage>
</organism>
<feature type="domain" description="Putative restriction endonuclease" evidence="1">
    <location>
        <begin position="9"/>
        <end position="162"/>
    </location>
</feature>
<reference evidence="2 3" key="1">
    <citation type="submission" date="2024-03" db="EMBL/GenBank/DDBJ databases">
        <title>The complete genome of Streptomyces sirii sp.nov.</title>
        <authorList>
            <person name="Zakalyukina Y.V."/>
            <person name="Belik A.R."/>
            <person name="Biryukov M.V."/>
            <person name="Baturina O.A."/>
            <person name="Kabilov M.R."/>
        </authorList>
    </citation>
    <scope>NUCLEOTIDE SEQUENCE [LARGE SCALE GENOMIC DNA]</scope>
    <source>
        <strain evidence="2 3">BP-8</strain>
    </source>
</reference>
<keyword evidence="3" id="KW-1185">Reference proteome</keyword>
<dbReference type="PANTHER" id="PTHR35400">
    <property type="entry name" value="SLR1083 PROTEIN"/>
    <property type="match status" value="1"/>
</dbReference>
<proteinExistence type="predicted"/>
<dbReference type="PANTHER" id="PTHR35400:SF3">
    <property type="entry name" value="SLL1072 PROTEIN"/>
    <property type="match status" value="1"/>
</dbReference>
<dbReference type="Proteomes" id="UP001626628">
    <property type="component" value="Chromosome"/>
</dbReference>
<dbReference type="RefSeq" id="WP_407287985.1">
    <property type="nucleotide sequence ID" value="NZ_CP147982.1"/>
</dbReference>
<dbReference type="InterPro" id="IPR012296">
    <property type="entry name" value="Nuclease_put_TT1808"/>
</dbReference>